<gene>
    <name evidence="2" type="ORF">I2H31_03600</name>
</gene>
<proteinExistence type="predicted"/>
<accession>A0ABS0HZP8</accession>
<comment type="caution">
    <text evidence="2">The sequence shown here is derived from an EMBL/GenBank/DDBJ whole genome shotgun (WGS) entry which is preliminary data.</text>
</comment>
<name>A0ABS0HZP8_9BACT</name>
<dbReference type="NCBIfam" id="TIGR04183">
    <property type="entry name" value="Por_Secre_tail"/>
    <property type="match status" value="1"/>
</dbReference>
<evidence type="ECO:0000256" key="1">
    <source>
        <dbReference type="SAM" id="SignalP"/>
    </source>
</evidence>
<keyword evidence="1" id="KW-0732">Signal</keyword>
<feature type="signal peptide" evidence="1">
    <location>
        <begin position="1"/>
        <end position="19"/>
    </location>
</feature>
<protein>
    <submittedName>
        <fullName evidence="2">T9SS type A sorting domain-containing protein</fullName>
    </submittedName>
</protein>
<sequence length="392" mass="40952">MNKPLLTLTLLAAGFTAAAQTPITITQADFPAAAGAAERYQDANLPASVSATPTGANQAWDYRSLTPSGQAYALPYLPVPANSSIAGAQWTRARTAPVGFLAYNITSYYSLTANGRISLGRTVARQATSLRALTGGANDSVVINRQTISLGAGLVDVALPLSAGAHYRRSFRYATTGIITVATAGLNQVPFRLVKRGTYTDSVAGWGTVRVPVAGSATGSSAIPVLQVRTLSVEQDSVYLNGAPAPAALLQVLNMTQGAITQYYQDDFRRRNSIQPVLSLYYATAQFGTPYTASYSTESTLLAVRNALATELGGLSAYPNPVARGPLTLWAGNGSRQPLRLTVRDVLGRALATAAAATGQPTAVLDGLPAGTYLLEAEGPTGARSTLRVVRE</sequence>
<keyword evidence="3" id="KW-1185">Reference proteome</keyword>
<organism evidence="2 3">
    <name type="scientific">Hymenobacter ruricola</name>
    <dbReference type="NCBI Taxonomy" id="2791023"/>
    <lineage>
        <taxon>Bacteria</taxon>
        <taxon>Pseudomonadati</taxon>
        <taxon>Bacteroidota</taxon>
        <taxon>Cytophagia</taxon>
        <taxon>Cytophagales</taxon>
        <taxon>Hymenobacteraceae</taxon>
        <taxon>Hymenobacter</taxon>
    </lineage>
</organism>
<dbReference type="EMBL" id="JADQDM010000001">
    <property type="protein sequence ID" value="MBF9220180.1"/>
    <property type="molecule type" value="Genomic_DNA"/>
</dbReference>
<reference evidence="2 3" key="1">
    <citation type="submission" date="2020-11" db="EMBL/GenBank/DDBJ databases">
        <authorList>
            <person name="Kim M.K."/>
        </authorList>
    </citation>
    <scope>NUCLEOTIDE SEQUENCE [LARGE SCALE GENOMIC DNA]</scope>
    <source>
        <strain evidence="2 3">BT662</strain>
    </source>
</reference>
<evidence type="ECO:0000313" key="2">
    <source>
        <dbReference type="EMBL" id="MBF9220180.1"/>
    </source>
</evidence>
<feature type="chain" id="PRO_5045912244" evidence="1">
    <location>
        <begin position="20"/>
        <end position="392"/>
    </location>
</feature>
<evidence type="ECO:0000313" key="3">
    <source>
        <dbReference type="Proteomes" id="UP000618931"/>
    </source>
</evidence>
<dbReference type="InterPro" id="IPR026444">
    <property type="entry name" value="Secre_tail"/>
</dbReference>
<dbReference type="Proteomes" id="UP000618931">
    <property type="component" value="Unassembled WGS sequence"/>
</dbReference>
<dbReference type="RefSeq" id="WP_196291619.1">
    <property type="nucleotide sequence ID" value="NZ_JADQDM010000001.1"/>
</dbReference>